<dbReference type="OrthoDB" id="4503397at2759"/>
<feature type="region of interest" description="Disordered" evidence="1">
    <location>
        <begin position="105"/>
        <end position="267"/>
    </location>
</feature>
<dbReference type="EMBL" id="KZ826376">
    <property type="protein sequence ID" value="PYI03807.1"/>
    <property type="molecule type" value="Genomic_DNA"/>
</dbReference>
<protein>
    <submittedName>
        <fullName evidence="2">Uncharacterized protein</fullName>
    </submittedName>
</protein>
<evidence type="ECO:0000256" key="1">
    <source>
        <dbReference type="SAM" id="MobiDB-lite"/>
    </source>
</evidence>
<evidence type="ECO:0000313" key="2">
    <source>
        <dbReference type="EMBL" id="PYI03807.1"/>
    </source>
</evidence>
<dbReference type="Proteomes" id="UP000248423">
    <property type="component" value="Unassembled WGS sequence"/>
</dbReference>
<dbReference type="AlphaFoldDB" id="A0A319E1E1"/>
<feature type="compositionally biased region" description="Pro residues" evidence="1">
    <location>
        <begin position="203"/>
        <end position="212"/>
    </location>
</feature>
<feature type="region of interest" description="Disordered" evidence="1">
    <location>
        <begin position="1"/>
        <end position="26"/>
    </location>
</feature>
<feature type="compositionally biased region" description="Basic and acidic residues" evidence="1">
    <location>
        <begin position="1"/>
        <end position="12"/>
    </location>
</feature>
<feature type="compositionally biased region" description="Polar residues" evidence="1">
    <location>
        <begin position="172"/>
        <end position="184"/>
    </location>
</feature>
<feature type="compositionally biased region" description="Basic and acidic residues" evidence="1">
    <location>
        <begin position="113"/>
        <end position="126"/>
    </location>
</feature>
<keyword evidence="3" id="KW-1185">Reference proteome</keyword>
<proteinExistence type="predicted"/>
<dbReference type="VEuPathDB" id="FungiDB:BO78DRAFT_190601"/>
<evidence type="ECO:0000313" key="3">
    <source>
        <dbReference type="Proteomes" id="UP000248423"/>
    </source>
</evidence>
<accession>A0A319E1E1</accession>
<sequence length="267" mass="31165">MARSRPARETKAPRRPLQEPQAKVKRPSFKWNKLQDCILLHGLIKILHPKEFPRSTFKQLEKELGDKYHSNDTLRKRWHIVNDKCETVKEDRKSRSPENIVWVTESESEAEDYNMRDIDRGNRESGEQYFLSPKSTPGLKDDYSPVSETSRTMSPSPHHHSRSNRPREEPITPTQPSRRSQTRYAQRLRAASHHSSREQPAHSNPPPPPAKTPGPNRRSNGPPPRQLTPGNDQTPRGPRSDYRRRRRVERVEESVSPLNRNELPRRR</sequence>
<organism evidence="2 3">
    <name type="scientific">Aspergillus sclerotiicarbonarius (strain CBS 121057 / IBT 28362)</name>
    <dbReference type="NCBI Taxonomy" id="1448318"/>
    <lineage>
        <taxon>Eukaryota</taxon>
        <taxon>Fungi</taxon>
        <taxon>Dikarya</taxon>
        <taxon>Ascomycota</taxon>
        <taxon>Pezizomycotina</taxon>
        <taxon>Eurotiomycetes</taxon>
        <taxon>Eurotiomycetidae</taxon>
        <taxon>Eurotiales</taxon>
        <taxon>Aspergillaceae</taxon>
        <taxon>Aspergillus</taxon>
        <taxon>Aspergillus subgen. Circumdati</taxon>
    </lineage>
</organism>
<name>A0A319E1E1_ASPSB</name>
<gene>
    <name evidence="2" type="ORF">BO78DRAFT_190601</name>
</gene>
<reference evidence="2 3" key="1">
    <citation type="submission" date="2018-02" db="EMBL/GenBank/DDBJ databases">
        <title>The genomes of Aspergillus section Nigri reveals drivers in fungal speciation.</title>
        <authorList>
            <consortium name="DOE Joint Genome Institute"/>
            <person name="Vesth T.C."/>
            <person name="Nybo J."/>
            <person name="Theobald S."/>
            <person name="Brandl J."/>
            <person name="Frisvad J.C."/>
            <person name="Nielsen K.F."/>
            <person name="Lyhne E.K."/>
            <person name="Kogle M.E."/>
            <person name="Kuo A."/>
            <person name="Riley R."/>
            <person name="Clum A."/>
            <person name="Nolan M."/>
            <person name="Lipzen A."/>
            <person name="Salamov A."/>
            <person name="Henrissat B."/>
            <person name="Wiebenga A."/>
            <person name="De vries R.P."/>
            <person name="Grigoriev I.V."/>
            <person name="Mortensen U.H."/>
            <person name="Andersen M.R."/>
            <person name="Baker S.E."/>
        </authorList>
    </citation>
    <scope>NUCLEOTIDE SEQUENCE [LARGE SCALE GENOMIC DNA]</scope>
    <source>
        <strain evidence="2 3">CBS 121057</strain>
    </source>
</reference>